<dbReference type="Pfam" id="PF01370">
    <property type="entry name" value="Epimerase"/>
    <property type="match status" value="1"/>
</dbReference>
<dbReference type="InterPro" id="IPR001509">
    <property type="entry name" value="Epimerase_deHydtase"/>
</dbReference>
<dbReference type="Gene3D" id="3.40.50.720">
    <property type="entry name" value="NAD(P)-binding Rossmann-like Domain"/>
    <property type="match status" value="1"/>
</dbReference>
<evidence type="ECO:0000256" key="1">
    <source>
        <dbReference type="ARBA" id="ARBA00007637"/>
    </source>
</evidence>
<dbReference type="Proteomes" id="UP000809243">
    <property type="component" value="Unassembled WGS sequence"/>
</dbReference>
<dbReference type="SUPFAM" id="SSF51735">
    <property type="entry name" value="NAD(P)-binding Rossmann-fold domains"/>
    <property type="match status" value="1"/>
</dbReference>
<organism evidence="3 4">
    <name type="scientific">Candidatus Iainarchaeum sp</name>
    <dbReference type="NCBI Taxonomy" id="3101447"/>
    <lineage>
        <taxon>Archaea</taxon>
        <taxon>Candidatus Iainarchaeota</taxon>
        <taxon>Candidatus Iainarchaeia</taxon>
        <taxon>Candidatus Iainarchaeales</taxon>
        <taxon>Candidatus Iainarchaeaceae</taxon>
        <taxon>Candidatus Iainarchaeum</taxon>
    </lineage>
</organism>
<reference evidence="3" key="1">
    <citation type="submission" date="2021-01" db="EMBL/GenBank/DDBJ databases">
        <title>Active Sulfur Cycling in an Early Earth Analoge.</title>
        <authorList>
            <person name="Hahn C.R."/>
            <person name="Youssef N.H."/>
            <person name="Elshahed M."/>
        </authorList>
    </citation>
    <scope>NUCLEOTIDE SEQUENCE</scope>
    <source>
        <strain evidence="3">Zod_Metabat.1151</strain>
    </source>
</reference>
<dbReference type="InterPro" id="IPR036291">
    <property type="entry name" value="NAD(P)-bd_dom_sf"/>
</dbReference>
<comment type="caution">
    <text evidence="3">The sequence shown here is derived from an EMBL/GenBank/DDBJ whole genome shotgun (WGS) entry which is preliminary data.</text>
</comment>
<name>A0A938YVQ8_9ARCH</name>
<gene>
    <name evidence="3" type="ORF">JW744_00765</name>
</gene>
<evidence type="ECO:0000259" key="2">
    <source>
        <dbReference type="Pfam" id="PF01370"/>
    </source>
</evidence>
<accession>A0A938YVQ8</accession>
<sequence>MNILVTGSNGFVGKRLVQALNRQGHNVKEFDLSLGNDITDLGQCKQAVKGIDVVYHLAAVLDEESAQLEKANVKGTENILEAAAKQRCRQLIYLSTVGVHGNCKARVDEKASFAPVTNYEKSKAKAEQIAQEFQEMVPITVLRAALALGPNEYWKQIIKLVKKGFPLIGGGKQVWQTIYIDDLVDALLFVLGKEACFGETFIVAEQEQHSLRELYAEIQRQLGMEVKVKTVPVAMAKLGALLYKLKGRKSIIKAEHIDRLARTRNYNTGKLNALGWKAKTEMQEAVKRTVEGLNAY</sequence>
<comment type="similarity">
    <text evidence="1">Belongs to the NAD(P)-dependent epimerase/dehydratase family.</text>
</comment>
<proteinExistence type="inferred from homology"/>
<evidence type="ECO:0000313" key="4">
    <source>
        <dbReference type="Proteomes" id="UP000809243"/>
    </source>
</evidence>
<dbReference type="PANTHER" id="PTHR43000">
    <property type="entry name" value="DTDP-D-GLUCOSE 4,6-DEHYDRATASE-RELATED"/>
    <property type="match status" value="1"/>
</dbReference>
<dbReference type="AlphaFoldDB" id="A0A938YVQ8"/>
<protein>
    <submittedName>
        <fullName evidence="3">NAD(P)-dependent oxidoreductase</fullName>
    </submittedName>
</protein>
<feature type="domain" description="NAD-dependent epimerase/dehydratase" evidence="2">
    <location>
        <begin position="3"/>
        <end position="193"/>
    </location>
</feature>
<evidence type="ECO:0000313" key="3">
    <source>
        <dbReference type="EMBL" id="MBN2066982.1"/>
    </source>
</evidence>
<dbReference type="EMBL" id="JAFGDB010000014">
    <property type="protein sequence ID" value="MBN2066982.1"/>
    <property type="molecule type" value="Genomic_DNA"/>
</dbReference>